<dbReference type="Pfam" id="PF00775">
    <property type="entry name" value="Dioxygenase_C"/>
    <property type="match status" value="1"/>
</dbReference>
<dbReference type="InterPro" id="IPR050770">
    <property type="entry name" value="Intradiol_RC_Dioxygenase"/>
</dbReference>
<comment type="caution">
    <text evidence="8">The sequence shown here is derived from an EMBL/GenBank/DDBJ whole genome shotgun (WGS) entry which is preliminary data.</text>
</comment>
<organism evidence="8 9">
    <name type="scientific">Rhizobium quercicola</name>
    <dbReference type="NCBI Taxonomy" id="2901226"/>
    <lineage>
        <taxon>Bacteria</taxon>
        <taxon>Pseudomonadati</taxon>
        <taxon>Pseudomonadota</taxon>
        <taxon>Alphaproteobacteria</taxon>
        <taxon>Hyphomicrobiales</taxon>
        <taxon>Rhizobiaceae</taxon>
        <taxon>Rhizobium/Agrobacterium group</taxon>
        <taxon>Rhizobium</taxon>
    </lineage>
</organism>
<evidence type="ECO:0000256" key="1">
    <source>
        <dbReference type="ARBA" id="ARBA00001965"/>
    </source>
</evidence>
<dbReference type="InterPro" id="IPR007535">
    <property type="entry name" value="Catechol_dOase_N"/>
</dbReference>
<keyword evidence="9" id="KW-1185">Reference proteome</keyword>
<evidence type="ECO:0000256" key="2">
    <source>
        <dbReference type="ARBA" id="ARBA00007825"/>
    </source>
</evidence>
<dbReference type="InterPro" id="IPR000627">
    <property type="entry name" value="Intradiol_dOase_C"/>
</dbReference>
<evidence type="ECO:0000256" key="6">
    <source>
        <dbReference type="ARBA" id="ARBA00023004"/>
    </source>
</evidence>
<dbReference type="GO" id="GO:0018576">
    <property type="term" value="F:catechol 1,2-dioxygenase activity"/>
    <property type="evidence" value="ECO:0007669"/>
    <property type="project" value="InterPro"/>
</dbReference>
<dbReference type="PROSITE" id="PS00083">
    <property type="entry name" value="INTRADIOL_DIOXYGENAS"/>
    <property type="match status" value="1"/>
</dbReference>
<dbReference type="Proteomes" id="UP001139089">
    <property type="component" value="Unassembled WGS sequence"/>
</dbReference>
<sequence>MTDTDTQPPAIGYFTEENSVATVNARMGADVEPRLAIVMASLVKHLHQFARDIELTSAEWEYAVGFLTRTGQICSGERQEFILLSDTLGLSMLVDAINNRRPEGATENTVFGPFHVEGAPVRDMGDRICLDGKGESCLFVGRVLDLEGRPVAGARIDVWSDNAEGYYDVQQPETQPKWNNRGVFITGPDGAYSFVGIKPVSYPIPDDGPVGQMLAHLGRHPYRPAHMHYMIRADGFQKLVTHTFVGGDPYLTSDAVFGVKKTLVAPFARVEDGETLWRSDFDFLLVPLTNSDGS</sequence>
<feature type="domain" description="Intradiol ring-cleavage dioxygenases" evidence="7">
    <location>
        <begin position="139"/>
        <end position="167"/>
    </location>
</feature>
<dbReference type="InterPro" id="IPR015889">
    <property type="entry name" value="Intradiol_dOase_core"/>
</dbReference>
<keyword evidence="5" id="KW-0560">Oxidoreductase</keyword>
<evidence type="ECO:0000256" key="5">
    <source>
        <dbReference type="ARBA" id="ARBA00023002"/>
    </source>
</evidence>
<evidence type="ECO:0000256" key="4">
    <source>
        <dbReference type="ARBA" id="ARBA00022964"/>
    </source>
</evidence>
<keyword evidence="3" id="KW-0479">Metal-binding</keyword>
<keyword evidence="6" id="KW-0408">Iron</keyword>
<dbReference type="AlphaFoldDB" id="A0A9X1NQG3"/>
<comment type="similarity">
    <text evidence="2">Belongs to the intradiol ring-cleavage dioxygenase family.</text>
</comment>
<comment type="cofactor">
    <cofactor evidence="1">
        <name>Fe(3+)</name>
        <dbReference type="ChEBI" id="CHEBI:29034"/>
    </cofactor>
</comment>
<dbReference type="Gene3D" id="2.60.130.10">
    <property type="entry name" value="Aromatic compound dioxygenase"/>
    <property type="match status" value="1"/>
</dbReference>
<gene>
    <name evidence="8" type="ORF">LRX75_00060</name>
</gene>
<keyword evidence="4" id="KW-0223">Dioxygenase</keyword>
<dbReference type="EMBL" id="JAJOZR010000001">
    <property type="protein sequence ID" value="MCD7107418.1"/>
    <property type="molecule type" value="Genomic_DNA"/>
</dbReference>
<dbReference type="PANTHER" id="PTHR33711:SF7">
    <property type="entry name" value="INTRADIOL RING-CLEAVAGE DIOXYGENASES DOMAIN-CONTAINING PROTEIN-RELATED"/>
    <property type="match status" value="1"/>
</dbReference>
<evidence type="ECO:0000256" key="3">
    <source>
        <dbReference type="ARBA" id="ARBA00022723"/>
    </source>
</evidence>
<dbReference type="Pfam" id="PF04444">
    <property type="entry name" value="Dioxygenase_N"/>
    <property type="match status" value="1"/>
</dbReference>
<evidence type="ECO:0000259" key="7">
    <source>
        <dbReference type="PROSITE" id="PS00083"/>
    </source>
</evidence>
<protein>
    <submittedName>
        <fullName evidence="8">6-chlorohydroxyquinol-1,2-dioxygenase</fullName>
    </submittedName>
</protein>
<proteinExistence type="inferred from homology"/>
<name>A0A9X1NQG3_9HYPH</name>
<dbReference type="SUPFAM" id="SSF49482">
    <property type="entry name" value="Aromatic compound dioxygenase"/>
    <property type="match status" value="1"/>
</dbReference>
<evidence type="ECO:0000313" key="8">
    <source>
        <dbReference type="EMBL" id="MCD7107418.1"/>
    </source>
</evidence>
<dbReference type="RefSeq" id="WP_231811180.1">
    <property type="nucleotide sequence ID" value="NZ_JAJOZR010000001.1"/>
</dbReference>
<accession>A0A9X1NQG3</accession>
<dbReference type="GO" id="GO:0009712">
    <property type="term" value="P:catechol-containing compound metabolic process"/>
    <property type="evidence" value="ECO:0007669"/>
    <property type="project" value="InterPro"/>
</dbReference>
<dbReference type="PANTHER" id="PTHR33711">
    <property type="entry name" value="DIOXYGENASE, PUTATIVE (AFU_ORTHOLOGUE AFUA_2G02910)-RELATED"/>
    <property type="match status" value="1"/>
</dbReference>
<evidence type="ECO:0000313" key="9">
    <source>
        <dbReference type="Proteomes" id="UP001139089"/>
    </source>
</evidence>
<reference evidence="8" key="1">
    <citation type="submission" date="2021-12" db="EMBL/GenBank/DDBJ databases">
        <authorList>
            <person name="Li Y."/>
        </authorList>
    </citation>
    <scope>NUCLEOTIDE SEQUENCE</scope>
    <source>
        <strain evidence="8">DKSPLA3</strain>
    </source>
</reference>
<dbReference type="GO" id="GO:0008199">
    <property type="term" value="F:ferric iron binding"/>
    <property type="evidence" value="ECO:0007669"/>
    <property type="project" value="InterPro"/>
</dbReference>